<dbReference type="Pfam" id="PF00884">
    <property type="entry name" value="Sulfatase"/>
    <property type="match status" value="1"/>
</dbReference>
<comment type="caution">
    <text evidence="8">The sequence shown here is derived from an EMBL/GenBank/DDBJ whole genome shotgun (WGS) entry which is preliminary data.</text>
</comment>
<reference evidence="8 9" key="1">
    <citation type="submission" date="2023-05" db="EMBL/GenBank/DDBJ databases">
        <title>Novel species of genus Flectobacillus isolated from stream in China.</title>
        <authorList>
            <person name="Lu H."/>
        </authorList>
    </citation>
    <scope>NUCLEOTIDE SEQUENCE [LARGE SCALE GENOMIC DNA]</scope>
    <source>
        <strain evidence="8 9">KCTC 42575</strain>
    </source>
</reference>
<keyword evidence="5 6" id="KW-0472">Membrane</keyword>
<evidence type="ECO:0000256" key="3">
    <source>
        <dbReference type="ARBA" id="ARBA00022692"/>
    </source>
</evidence>
<dbReference type="InterPro" id="IPR012160">
    <property type="entry name" value="LtaS-like"/>
</dbReference>
<dbReference type="RefSeq" id="WP_283343604.1">
    <property type="nucleotide sequence ID" value="NZ_JASHIF010000002.1"/>
</dbReference>
<dbReference type="Proteomes" id="UP001236507">
    <property type="component" value="Unassembled WGS sequence"/>
</dbReference>
<dbReference type="InterPro" id="IPR017850">
    <property type="entry name" value="Alkaline_phosphatase_core_sf"/>
</dbReference>
<organism evidence="8 9">
    <name type="scientific">Flectobacillus roseus</name>
    <dbReference type="NCBI Taxonomy" id="502259"/>
    <lineage>
        <taxon>Bacteria</taxon>
        <taxon>Pseudomonadati</taxon>
        <taxon>Bacteroidota</taxon>
        <taxon>Cytophagia</taxon>
        <taxon>Cytophagales</taxon>
        <taxon>Flectobacillaceae</taxon>
        <taxon>Flectobacillus</taxon>
    </lineage>
</organism>
<dbReference type="InterPro" id="IPR050448">
    <property type="entry name" value="OpgB/LTA_synthase_biosynth"/>
</dbReference>
<dbReference type="PANTHER" id="PTHR47371:SF3">
    <property type="entry name" value="PHOSPHOGLYCEROL TRANSFERASE I"/>
    <property type="match status" value="1"/>
</dbReference>
<dbReference type="CDD" id="cd16015">
    <property type="entry name" value="LTA_synthase"/>
    <property type="match status" value="1"/>
</dbReference>
<proteinExistence type="predicted"/>
<keyword evidence="4 6" id="KW-1133">Transmembrane helix</keyword>
<evidence type="ECO:0000256" key="6">
    <source>
        <dbReference type="SAM" id="Phobius"/>
    </source>
</evidence>
<dbReference type="PIRSF" id="PIRSF005091">
    <property type="entry name" value="Mmb_sulf_HI1246"/>
    <property type="match status" value="1"/>
</dbReference>
<dbReference type="SUPFAM" id="SSF53649">
    <property type="entry name" value="Alkaline phosphatase-like"/>
    <property type="match status" value="1"/>
</dbReference>
<evidence type="ECO:0000313" key="8">
    <source>
        <dbReference type="EMBL" id="MDI9858371.1"/>
    </source>
</evidence>
<keyword evidence="2" id="KW-1003">Cell membrane</keyword>
<keyword evidence="9" id="KW-1185">Reference proteome</keyword>
<feature type="transmembrane region" description="Helical" evidence="6">
    <location>
        <begin position="12"/>
        <end position="31"/>
    </location>
</feature>
<sequence length="611" mass="69940">MLERLYFLVRYYLYWIIYFIISKEVFVLYHFNKFHGLDTWTQVKIFWVGLRLDASFAAYLSILPFTLLAFSINPKIQKSIFSFVKYFTYLCIIICTLIVTIDLELYRAWGFRIDATPLMYLSSPDEMMASAGASPIGLLIFIWVVISIISILAFHFLFQKVRFEKLPWLNFPIVLFFAAVLIIPIRGGLQLAPINQSAVYFSNKLFANHAAINPLWNFADSWFNKTADKGNPYQYLPTREAESEVSRTLQNSSPTTEYVTDTTITKPNVLIITWESLTAKVFDKTGGIKGVLPELGKIADEGILFRNCFASGDRSDKGLIAILSAFPAQPTASVMTMPKKTAHLPILSQDFKKQGYRTAWYYGGEPEFANIKSYMLAGEFDQLITKENFDPKDMNSKWGAHDHVVFNRLLNDLNGQKEPFFVNYFTLSSHEPFEVPMETVFKGDDMKDKFINAHHYTDRSLGKFIAEAKKQDWWKNTIVIIVADHGHPLPKDDKKIDNFHIPMVWTGGALKVKGKVIDAICSQNDLVATLLAQLRMRNPAYQWSKNIFQQNYQPSAYYVFNDGFGWVAPKGYFAFDNQGKNLIETTGKVDSNLVKQGKAYLQLSFQAFLNL</sequence>
<gene>
    <name evidence="8" type="ORF">QM524_04005</name>
</gene>
<name>A0ABT6Y504_9BACT</name>
<feature type="transmembrane region" description="Helical" evidence="6">
    <location>
        <begin position="166"/>
        <end position="185"/>
    </location>
</feature>
<accession>A0ABT6Y504</accession>
<protein>
    <submittedName>
        <fullName evidence="8">Sulfatase-like hydrolase/transferase</fullName>
    </submittedName>
</protein>
<evidence type="ECO:0000256" key="1">
    <source>
        <dbReference type="ARBA" id="ARBA00004651"/>
    </source>
</evidence>
<feature type="transmembrane region" description="Helical" evidence="6">
    <location>
        <begin position="56"/>
        <end position="74"/>
    </location>
</feature>
<evidence type="ECO:0000256" key="2">
    <source>
        <dbReference type="ARBA" id="ARBA00022475"/>
    </source>
</evidence>
<dbReference type="Gene3D" id="3.30.1120.80">
    <property type="match status" value="1"/>
</dbReference>
<evidence type="ECO:0000313" key="9">
    <source>
        <dbReference type="Proteomes" id="UP001236507"/>
    </source>
</evidence>
<keyword evidence="3 6" id="KW-0812">Transmembrane</keyword>
<dbReference type="EMBL" id="JASHIF010000002">
    <property type="protein sequence ID" value="MDI9858371.1"/>
    <property type="molecule type" value="Genomic_DNA"/>
</dbReference>
<dbReference type="Gene3D" id="3.40.720.10">
    <property type="entry name" value="Alkaline Phosphatase, subunit A"/>
    <property type="match status" value="1"/>
</dbReference>
<evidence type="ECO:0000256" key="4">
    <source>
        <dbReference type="ARBA" id="ARBA00022989"/>
    </source>
</evidence>
<evidence type="ECO:0000256" key="5">
    <source>
        <dbReference type="ARBA" id="ARBA00023136"/>
    </source>
</evidence>
<feature type="transmembrane region" description="Helical" evidence="6">
    <location>
        <begin position="86"/>
        <end position="109"/>
    </location>
</feature>
<dbReference type="InterPro" id="IPR000917">
    <property type="entry name" value="Sulfatase_N"/>
</dbReference>
<comment type="subcellular location">
    <subcellularLocation>
        <location evidence="1">Cell membrane</location>
        <topology evidence="1">Multi-pass membrane protein</topology>
    </subcellularLocation>
</comment>
<feature type="transmembrane region" description="Helical" evidence="6">
    <location>
        <begin position="129"/>
        <end position="154"/>
    </location>
</feature>
<dbReference type="PANTHER" id="PTHR47371">
    <property type="entry name" value="LIPOTEICHOIC ACID SYNTHASE"/>
    <property type="match status" value="1"/>
</dbReference>
<evidence type="ECO:0000259" key="7">
    <source>
        <dbReference type="Pfam" id="PF00884"/>
    </source>
</evidence>
<feature type="domain" description="Sulfatase N-terminal" evidence="7">
    <location>
        <begin position="267"/>
        <end position="534"/>
    </location>
</feature>